<evidence type="ECO:0000256" key="1">
    <source>
        <dbReference type="SAM" id="MobiDB-lite"/>
    </source>
</evidence>
<feature type="compositionally biased region" description="Polar residues" evidence="1">
    <location>
        <begin position="109"/>
        <end position="118"/>
    </location>
</feature>
<evidence type="ECO:0000313" key="4">
    <source>
        <dbReference type="Proteomes" id="UP001442364"/>
    </source>
</evidence>
<feature type="region of interest" description="Disordered" evidence="1">
    <location>
        <begin position="107"/>
        <end position="170"/>
    </location>
</feature>
<dbReference type="PROSITE" id="PS51832">
    <property type="entry name" value="HD_GYP"/>
    <property type="match status" value="1"/>
</dbReference>
<evidence type="ECO:0000259" key="2">
    <source>
        <dbReference type="PROSITE" id="PS51832"/>
    </source>
</evidence>
<dbReference type="Gene3D" id="1.10.3210.10">
    <property type="entry name" value="Hypothetical protein af1432"/>
    <property type="match status" value="1"/>
</dbReference>
<organism evidence="3 4">
    <name type="scientific">[Lactobacillus] rogosae</name>
    <dbReference type="NCBI Taxonomy" id="706562"/>
    <lineage>
        <taxon>Bacteria</taxon>
        <taxon>Bacillati</taxon>
        <taxon>Bacillota</taxon>
        <taxon>Clostridia</taxon>
        <taxon>Lachnospirales</taxon>
        <taxon>Lachnospiraceae</taxon>
        <taxon>Lachnospira</taxon>
    </lineage>
</organism>
<feature type="compositionally biased region" description="Basic and acidic residues" evidence="1">
    <location>
        <begin position="123"/>
        <end position="133"/>
    </location>
</feature>
<dbReference type="Proteomes" id="UP001442364">
    <property type="component" value="Unassembled WGS sequence"/>
</dbReference>
<name>A0ABV1C094_9FIRM</name>
<dbReference type="InterPro" id="IPR037522">
    <property type="entry name" value="HD_GYP_dom"/>
</dbReference>
<dbReference type="Pfam" id="PF13487">
    <property type="entry name" value="HD_5"/>
    <property type="match status" value="1"/>
</dbReference>
<feature type="domain" description="HD-GYP" evidence="2">
    <location>
        <begin position="218"/>
        <end position="414"/>
    </location>
</feature>
<dbReference type="EMBL" id="JBBMER010000011">
    <property type="protein sequence ID" value="MEQ2380618.1"/>
    <property type="molecule type" value="Genomic_DNA"/>
</dbReference>
<dbReference type="PANTHER" id="PTHR43155">
    <property type="entry name" value="CYCLIC DI-GMP PHOSPHODIESTERASE PA4108-RELATED"/>
    <property type="match status" value="1"/>
</dbReference>
<gene>
    <name evidence="3" type="ORF">WMO14_12195</name>
</gene>
<comment type="caution">
    <text evidence="3">The sequence shown here is derived from an EMBL/GenBank/DDBJ whole genome shotgun (WGS) entry which is preliminary data.</text>
</comment>
<dbReference type="CDD" id="cd00077">
    <property type="entry name" value="HDc"/>
    <property type="match status" value="1"/>
</dbReference>
<keyword evidence="4" id="KW-1185">Reference proteome</keyword>
<sequence>MKQVKVKNLKGNEITALPIVTDSGTVLIHADVVLNSELINRIRNLGIQSLSIKEYPDEIIDPGEYGHIIIGTDDKLGEDDDIYSDNSNGTGIDNDNNYNKEIENVSEDGISNTDNNGGESDYYQDKSNNKNDSDNVNNDSHNAENLHDNELNKSDIDSNESNSKAKSHSGNSYYRHIYKVEETTNNSRKVVKNVLEKHIYKHNQDLKILGLEAERIIESVLSEPEVINNITEIRNLSTDMYTHCINVCSLSTIMALRLKMSDKQVKNVSMGAMLHDIGLRYIKTPYMNTNETYMNTKDAIEYKKHTIFGYSSVQDEDWIPDIAKEIILLHHERIDGKGYPFSHKGDKLKMEVKLVSLCDDFDSLISGVGNPKLKIYEAIEYIKANQGLKYDATIAEKLLETVAVYPVGIKVITSEGETGIVVRQNKKFTDRPVIKMLKHSDGSLYEDEVEKDLMEYLTLFIVDTE</sequence>
<feature type="compositionally biased region" description="Polar residues" evidence="1">
    <location>
        <begin position="159"/>
        <end position="170"/>
    </location>
</feature>
<dbReference type="PANTHER" id="PTHR43155:SF2">
    <property type="entry name" value="CYCLIC DI-GMP PHOSPHODIESTERASE PA4108"/>
    <property type="match status" value="1"/>
</dbReference>
<feature type="compositionally biased region" description="Basic and acidic residues" evidence="1">
    <location>
        <begin position="141"/>
        <end position="156"/>
    </location>
</feature>
<proteinExistence type="predicted"/>
<feature type="compositionally biased region" description="Polar residues" evidence="1">
    <location>
        <begin position="84"/>
        <end position="97"/>
    </location>
</feature>
<dbReference type="SUPFAM" id="SSF109604">
    <property type="entry name" value="HD-domain/PDEase-like"/>
    <property type="match status" value="1"/>
</dbReference>
<reference evidence="3 4" key="1">
    <citation type="submission" date="2024-03" db="EMBL/GenBank/DDBJ databases">
        <title>Human intestinal bacterial collection.</title>
        <authorList>
            <person name="Pauvert C."/>
            <person name="Hitch T.C.A."/>
            <person name="Clavel T."/>
        </authorList>
    </citation>
    <scope>NUCLEOTIDE SEQUENCE [LARGE SCALE GENOMIC DNA]</scope>
    <source>
        <strain evidence="3 4">CLA-AA-H255</strain>
    </source>
</reference>
<dbReference type="InterPro" id="IPR003607">
    <property type="entry name" value="HD/PDEase_dom"/>
</dbReference>
<evidence type="ECO:0000313" key="3">
    <source>
        <dbReference type="EMBL" id="MEQ2380618.1"/>
    </source>
</evidence>
<protein>
    <submittedName>
        <fullName evidence="3">HD domain-containing phosphohydrolase</fullName>
    </submittedName>
</protein>
<dbReference type="RefSeq" id="WP_055306995.1">
    <property type="nucleotide sequence ID" value="NZ_DAWCMB010000405.1"/>
</dbReference>
<feature type="region of interest" description="Disordered" evidence="1">
    <location>
        <begin position="80"/>
        <end position="99"/>
    </location>
</feature>
<accession>A0ABV1C094</accession>